<comment type="caution">
    <text evidence="4">The sequence shown here is derived from an EMBL/GenBank/DDBJ whole genome shotgun (WGS) entry which is preliminary data.</text>
</comment>
<keyword evidence="1 2" id="KW-0238">DNA-binding</keyword>
<organism evidence="4 5">
    <name type="scientific">Caballeronia mineralivorans PML1(12)</name>
    <dbReference type="NCBI Taxonomy" id="908627"/>
    <lineage>
        <taxon>Bacteria</taxon>
        <taxon>Pseudomonadati</taxon>
        <taxon>Pseudomonadota</taxon>
        <taxon>Betaproteobacteria</taxon>
        <taxon>Burkholderiales</taxon>
        <taxon>Burkholderiaceae</taxon>
        <taxon>Caballeronia</taxon>
    </lineage>
</organism>
<dbReference type="GO" id="GO:0006355">
    <property type="term" value="P:regulation of DNA-templated transcription"/>
    <property type="evidence" value="ECO:0007669"/>
    <property type="project" value="InterPro"/>
</dbReference>
<dbReference type="InterPro" id="IPR016032">
    <property type="entry name" value="Sig_transdc_resp-reg_C-effctor"/>
</dbReference>
<evidence type="ECO:0000259" key="3">
    <source>
        <dbReference type="PROSITE" id="PS51755"/>
    </source>
</evidence>
<dbReference type="Pfam" id="PF00486">
    <property type="entry name" value="Trans_reg_C"/>
    <property type="match status" value="1"/>
</dbReference>
<dbReference type="Proteomes" id="UP000035963">
    <property type="component" value="Unassembled WGS sequence"/>
</dbReference>
<keyword evidence="5" id="KW-1185">Reference proteome</keyword>
<accession>A0A0J1CY99</accession>
<dbReference type="AlphaFoldDB" id="A0A0J1CY99"/>
<dbReference type="InterPro" id="IPR001867">
    <property type="entry name" value="OmpR/PhoB-type_DNA-bd"/>
</dbReference>
<feature type="DNA-binding region" description="OmpR/PhoB-type" evidence="2">
    <location>
        <begin position="4"/>
        <end position="104"/>
    </location>
</feature>
<evidence type="ECO:0000313" key="5">
    <source>
        <dbReference type="Proteomes" id="UP000035963"/>
    </source>
</evidence>
<dbReference type="PATRIC" id="fig|908627.4.peg.3236"/>
<dbReference type="SUPFAM" id="SSF48452">
    <property type="entry name" value="TPR-like"/>
    <property type="match status" value="1"/>
</dbReference>
<evidence type="ECO:0000256" key="2">
    <source>
        <dbReference type="PROSITE-ProRule" id="PRU01091"/>
    </source>
</evidence>
<dbReference type="GO" id="GO:0003677">
    <property type="term" value="F:DNA binding"/>
    <property type="evidence" value="ECO:0007669"/>
    <property type="project" value="UniProtKB-UniRule"/>
</dbReference>
<dbReference type="OrthoDB" id="1971692at2"/>
<dbReference type="EMBL" id="AEJF01000091">
    <property type="protein sequence ID" value="KLU25532.1"/>
    <property type="molecule type" value="Genomic_DNA"/>
</dbReference>
<dbReference type="GO" id="GO:0000160">
    <property type="term" value="P:phosphorelay signal transduction system"/>
    <property type="evidence" value="ECO:0007669"/>
    <property type="project" value="InterPro"/>
</dbReference>
<dbReference type="Gene3D" id="1.10.10.10">
    <property type="entry name" value="Winged helix-like DNA-binding domain superfamily/Winged helix DNA-binding domain"/>
    <property type="match status" value="1"/>
</dbReference>
<protein>
    <submittedName>
        <fullName evidence="4">Proline/betaine transporter</fullName>
    </submittedName>
</protein>
<dbReference type="RefSeq" id="WP_047847347.1">
    <property type="nucleotide sequence ID" value="NZ_AEJF01000091.1"/>
</dbReference>
<dbReference type="Gene3D" id="1.25.40.10">
    <property type="entry name" value="Tetratricopeptide repeat domain"/>
    <property type="match status" value="1"/>
</dbReference>
<evidence type="ECO:0000256" key="1">
    <source>
        <dbReference type="ARBA" id="ARBA00023125"/>
    </source>
</evidence>
<feature type="domain" description="OmpR/PhoB-type" evidence="3">
    <location>
        <begin position="4"/>
        <end position="104"/>
    </location>
</feature>
<evidence type="ECO:0000313" key="4">
    <source>
        <dbReference type="EMBL" id="KLU25532.1"/>
    </source>
</evidence>
<name>A0A0J1CY99_9BURK</name>
<dbReference type="InterPro" id="IPR036388">
    <property type="entry name" value="WH-like_DNA-bd_sf"/>
</dbReference>
<dbReference type="SMART" id="SM00862">
    <property type="entry name" value="Trans_reg_C"/>
    <property type="match status" value="1"/>
</dbReference>
<gene>
    <name evidence="4" type="ORF">EOS_14510</name>
</gene>
<reference evidence="4 5" key="1">
    <citation type="journal article" date="2015" name="Genome Announc.">
        <title>Draft Genome Sequence of Burkholderia sp. Strain PML1(12), an Ectomycorrhizosphere-Inhabiting Bacterium with Effective Mineral-Weathering Ability.</title>
        <authorList>
            <person name="Uroz S."/>
            <person name="Oger P."/>
        </authorList>
    </citation>
    <scope>NUCLEOTIDE SEQUENCE [LARGE SCALE GENOMIC DNA]</scope>
    <source>
        <strain evidence="5">PML1(12)</strain>
    </source>
</reference>
<proteinExistence type="predicted"/>
<dbReference type="PROSITE" id="PS51755">
    <property type="entry name" value="OMPR_PHOB"/>
    <property type="match status" value="1"/>
</dbReference>
<dbReference type="InterPro" id="IPR011990">
    <property type="entry name" value="TPR-like_helical_dom_sf"/>
</dbReference>
<sequence>MKTHEPITIGNVELDIERYELRRAGQHIRLERLPMELLIFMVSRGGELVTRADIVRTLWRGNAFRDTDNSINTAIRKIRIALGENPDDPKYLLTIKGKGYRLDGVRTSSAEPLTAAPAAVRVLVLPFENKSGDPTQDSFCDALADETSANIGVLHPEQIYVIARTTAARYRRSNKSIAEMAHELAVDYVLEGSITREGGRVRILAQLIRCTDQAQIWGRAYEPVAQGALDSQKEVGTALAREVSPTLAEQQQHMLARRFPIDPAAHDAYLRGRYYWTRRVHFHAGFAAHHALSGEDFTRALGYFETAIERDPTYALGYVGLSNIYGSTATHGLFAPSQGYPKARETALRALELDPDLPEAHQALAGVHYFYDWDWRRAEEEFLEALRLNPNHAETSRLYARLLLVLGREAEGHAQFERAERFDPLGFEGSRIFGMVQSGRYQEVIREFLADGNGNRSSLIYQVLSIAFEVQGMHKEAVEATLDALTRCNEFARAEMIRTVWEAGGYDTLLQWFLQDLLARRQRGYVSPLLFAEIYARLGRQDEMFHWLDAALAERSSRLCELRTNAWFDRYRSTGRFRNVEKRIGY</sequence>
<dbReference type="SUPFAM" id="SSF46894">
    <property type="entry name" value="C-terminal effector domain of the bipartite response regulators"/>
    <property type="match status" value="1"/>
</dbReference>
<dbReference type="CDD" id="cd00383">
    <property type="entry name" value="trans_reg_C"/>
    <property type="match status" value="1"/>
</dbReference>